<feature type="domain" description="Peptidoglycan binding-like" evidence="1">
    <location>
        <begin position="12"/>
        <end position="67"/>
    </location>
</feature>
<reference evidence="3" key="2">
    <citation type="submission" date="2020-08" db="EMBL/GenBank/DDBJ databases">
        <authorList>
            <person name="Chen M."/>
            <person name="Teng W."/>
            <person name="Zhao L."/>
            <person name="Hu C."/>
            <person name="Zhou Y."/>
            <person name="Han B."/>
            <person name="Song L."/>
            <person name="Shu W."/>
        </authorList>
    </citation>
    <scope>NUCLEOTIDE SEQUENCE</scope>
    <source>
        <strain evidence="3">FACHB-288</strain>
    </source>
</reference>
<dbReference type="Pfam" id="PF01471">
    <property type="entry name" value="PG_binding_1"/>
    <property type="match status" value="1"/>
</dbReference>
<sequence>MSQMPILQRGISGQNVERLQGDLSRLGYQIPVNGLFDEVTENAVKKFQQDHNLTVDGVVGPQTGRQLGATLA</sequence>
<name>A0ABR8A6N8_9CYAN</name>
<comment type="caution">
    <text evidence="3">The sequence shown here is derived from an EMBL/GenBank/DDBJ whole genome shotgun (WGS) entry which is preliminary data.</text>
</comment>
<evidence type="ECO:0000259" key="1">
    <source>
        <dbReference type="Pfam" id="PF01471"/>
    </source>
</evidence>
<gene>
    <name evidence="2" type="ORF">H6G24_08425</name>
    <name evidence="3" type="ORF">H6G24_08430</name>
</gene>
<organism evidence="3 4">
    <name type="scientific">Calothrix parietina FACHB-288</name>
    <dbReference type="NCBI Taxonomy" id="2692896"/>
    <lineage>
        <taxon>Bacteria</taxon>
        <taxon>Bacillati</taxon>
        <taxon>Cyanobacteriota</taxon>
        <taxon>Cyanophyceae</taxon>
        <taxon>Nostocales</taxon>
        <taxon>Calotrichaceae</taxon>
        <taxon>Calothrix</taxon>
    </lineage>
</organism>
<dbReference type="Gene3D" id="1.10.101.10">
    <property type="entry name" value="PGBD-like superfamily/PGBD"/>
    <property type="match status" value="1"/>
</dbReference>
<dbReference type="RefSeq" id="WP_190549258.1">
    <property type="nucleotide sequence ID" value="NZ_CAWPNO010000002.1"/>
</dbReference>
<dbReference type="InterPro" id="IPR036365">
    <property type="entry name" value="PGBD-like_sf"/>
</dbReference>
<evidence type="ECO:0000313" key="4">
    <source>
        <dbReference type="Proteomes" id="UP000658514"/>
    </source>
</evidence>
<dbReference type="InterPro" id="IPR036366">
    <property type="entry name" value="PGBDSf"/>
</dbReference>
<evidence type="ECO:0000313" key="2">
    <source>
        <dbReference type="EMBL" id="MBD2195512.1"/>
    </source>
</evidence>
<protein>
    <submittedName>
        <fullName evidence="3">Peptidoglycan-binding protein</fullName>
    </submittedName>
</protein>
<dbReference type="EMBL" id="JACJQH010000010">
    <property type="protein sequence ID" value="MBD2195513.1"/>
    <property type="molecule type" value="Genomic_DNA"/>
</dbReference>
<accession>A0ABR8A6N8</accession>
<reference evidence="3 4" key="1">
    <citation type="journal article" date="2020" name="ISME J.">
        <title>Comparative genomics reveals insights into cyanobacterial evolution and habitat adaptation.</title>
        <authorList>
            <person name="Chen M.Y."/>
            <person name="Teng W.K."/>
            <person name="Zhao L."/>
            <person name="Hu C.X."/>
            <person name="Zhou Y.K."/>
            <person name="Han B.P."/>
            <person name="Song L.R."/>
            <person name="Shu W.S."/>
        </authorList>
    </citation>
    <scope>NUCLEOTIDE SEQUENCE [LARGE SCALE GENOMIC DNA]</scope>
    <source>
        <strain evidence="3 4">FACHB-288</strain>
    </source>
</reference>
<dbReference type="InterPro" id="IPR002477">
    <property type="entry name" value="Peptidoglycan-bd-like"/>
</dbReference>
<proteinExistence type="predicted"/>
<evidence type="ECO:0000313" key="3">
    <source>
        <dbReference type="EMBL" id="MBD2195513.1"/>
    </source>
</evidence>
<dbReference type="Proteomes" id="UP000658514">
    <property type="component" value="Unassembled WGS sequence"/>
</dbReference>
<dbReference type="EMBL" id="JACJQH010000010">
    <property type="protein sequence ID" value="MBD2195512.1"/>
    <property type="molecule type" value="Genomic_DNA"/>
</dbReference>
<dbReference type="SUPFAM" id="SSF47090">
    <property type="entry name" value="PGBD-like"/>
    <property type="match status" value="1"/>
</dbReference>
<keyword evidence="4" id="KW-1185">Reference proteome</keyword>